<dbReference type="SUPFAM" id="SSF57667">
    <property type="entry name" value="beta-beta-alpha zinc fingers"/>
    <property type="match status" value="1"/>
</dbReference>
<evidence type="ECO:0000313" key="9">
    <source>
        <dbReference type="EMBL" id="KAK9027165.1"/>
    </source>
</evidence>
<dbReference type="InterPro" id="IPR013087">
    <property type="entry name" value="Znf_C2H2_type"/>
</dbReference>
<comment type="caution">
    <text evidence="9">The sequence shown here is derived from an EMBL/GenBank/DDBJ whole genome shotgun (WGS) entry which is preliminary data.</text>
</comment>
<proteinExistence type="predicted"/>
<gene>
    <name evidence="9" type="ORF">V6N11_067008</name>
</gene>
<keyword evidence="2" id="KW-0479">Metal-binding</keyword>
<dbReference type="InterPro" id="IPR036236">
    <property type="entry name" value="Znf_C2H2_sf"/>
</dbReference>
<dbReference type="Proteomes" id="UP001396334">
    <property type="component" value="Unassembled WGS sequence"/>
</dbReference>
<dbReference type="PANTHER" id="PTHR47287:SF15">
    <property type="entry name" value="ZINC FINGER PROTEIN 3-LIKE"/>
    <property type="match status" value="1"/>
</dbReference>
<feature type="domain" description="C2H2-type" evidence="8">
    <location>
        <begin position="63"/>
        <end position="90"/>
    </location>
</feature>
<keyword evidence="4" id="KW-0862">Zinc</keyword>
<dbReference type="EMBL" id="JBBPBN010000012">
    <property type="protein sequence ID" value="KAK9027165.1"/>
    <property type="molecule type" value="Genomic_DNA"/>
</dbReference>
<evidence type="ECO:0000256" key="3">
    <source>
        <dbReference type="ARBA" id="ARBA00022771"/>
    </source>
</evidence>
<keyword evidence="10" id="KW-1185">Reference proteome</keyword>
<evidence type="ECO:0000256" key="4">
    <source>
        <dbReference type="ARBA" id="ARBA00022833"/>
    </source>
</evidence>
<dbReference type="PROSITE" id="PS50157">
    <property type="entry name" value="ZINC_FINGER_C2H2_2"/>
    <property type="match status" value="1"/>
</dbReference>
<keyword evidence="3 6" id="KW-0863">Zinc-finger</keyword>
<dbReference type="PANTHER" id="PTHR47287">
    <property type="entry name" value="C2H2 AND C2HC ZINC FINGERS SUPERFAMILY PROTEIN"/>
    <property type="match status" value="1"/>
</dbReference>
<organism evidence="9 10">
    <name type="scientific">Hibiscus sabdariffa</name>
    <name type="common">roselle</name>
    <dbReference type="NCBI Taxonomy" id="183260"/>
    <lineage>
        <taxon>Eukaryota</taxon>
        <taxon>Viridiplantae</taxon>
        <taxon>Streptophyta</taxon>
        <taxon>Embryophyta</taxon>
        <taxon>Tracheophyta</taxon>
        <taxon>Spermatophyta</taxon>
        <taxon>Magnoliopsida</taxon>
        <taxon>eudicotyledons</taxon>
        <taxon>Gunneridae</taxon>
        <taxon>Pentapetalae</taxon>
        <taxon>rosids</taxon>
        <taxon>malvids</taxon>
        <taxon>Malvales</taxon>
        <taxon>Malvaceae</taxon>
        <taxon>Malvoideae</taxon>
        <taxon>Hibiscus</taxon>
    </lineage>
</organism>
<dbReference type="InterPro" id="IPR044246">
    <property type="entry name" value="ZFP3-like"/>
</dbReference>
<name>A0ABR2SPL8_9ROSI</name>
<evidence type="ECO:0000256" key="1">
    <source>
        <dbReference type="ARBA" id="ARBA00004123"/>
    </source>
</evidence>
<accession>A0ABR2SPL8</accession>
<evidence type="ECO:0000256" key="6">
    <source>
        <dbReference type="PROSITE-ProRule" id="PRU00042"/>
    </source>
</evidence>
<sequence>MESLMKEPSPSESTSCTISAPDEQLKDGEPRLQLDLKLTTSHRGFDFNQEETPKPRDSEPRVFSCNYCQREFYTSQALGGHQNAHRRERSLAKRAQRMGEFGHHPYFHYSHCSRSAPLPVQGSYNSNRSLGIQVHSLIYRPTVTQGKFTMAPASRASVGKFSNIMRSTMLGSSAHDMNLKTKQDDNTHKLDLSLKL</sequence>
<protein>
    <recommendedName>
        <fullName evidence="8">C2H2-type domain-containing protein</fullName>
    </recommendedName>
</protein>
<feature type="compositionally biased region" description="Basic and acidic residues" evidence="7">
    <location>
        <begin position="51"/>
        <end position="60"/>
    </location>
</feature>
<evidence type="ECO:0000259" key="8">
    <source>
        <dbReference type="PROSITE" id="PS50157"/>
    </source>
</evidence>
<feature type="compositionally biased region" description="Basic and acidic residues" evidence="7">
    <location>
        <begin position="23"/>
        <end position="34"/>
    </location>
</feature>
<dbReference type="PROSITE" id="PS00028">
    <property type="entry name" value="ZINC_FINGER_C2H2_1"/>
    <property type="match status" value="1"/>
</dbReference>
<evidence type="ECO:0000256" key="5">
    <source>
        <dbReference type="ARBA" id="ARBA00023242"/>
    </source>
</evidence>
<reference evidence="9 10" key="1">
    <citation type="journal article" date="2024" name="G3 (Bethesda)">
        <title>Genome assembly of Hibiscus sabdariffa L. provides insights into metabolisms of medicinal natural products.</title>
        <authorList>
            <person name="Kim T."/>
        </authorList>
    </citation>
    <scope>NUCLEOTIDE SEQUENCE [LARGE SCALE GENOMIC DNA]</scope>
    <source>
        <strain evidence="9">TK-2024</strain>
        <tissue evidence="9">Old leaves</tissue>
    </source>
</reference>
<dbReference type="Pfam" id="PF13912">
    <property type="entry name" value="zf-C2H2_6"/>
    <property type="match status" value="1"/>
</dbReference>
<keyword evidence="5" id="KW-0539">Nucleus</keyword>
<comment type="subcellular location">
    <subcellularLocation>
        <location evidence="1">Nucleus</location>
    </subcellularLocation>
</comment>
<dbReference type="Gene3D" id="3.30.160.60">
    <property type="entry name" value="Classic Zinc Finger"/>
    <property type="match status" value="1"/>
</dbReference>
<evidence type="ECO:0000256" key="7">
    <source>
        <dbReference type="SAM" id="MobiDB-lite"/>
    </source>
</evidence>
<feature type="region of interest" description="Disordered" evidence="7">
    <location>
        <begin position="1"/>
        <end position="60"/>
    </location>
</feature>
<evidence type="ECO:0000256" key="2">
    <source>
        <dbReference type="ARBA" id="ARBA00022723"/>
    </source>
</evidence>
<evidence type="ECO:0000313" key="10">
    <source>
        <dbReference type="Proteomes" id="UP001396334"/>
    </source>
</evidence>